<dbReference type="EMBL" id="JAAITX010000006">
    <property type="protein sequence ID" value="NVH58915.1"/>
    <property type="molecule type" value="Genomic_DNA"/>
</dbReference>
<protein>
    <submittedName>
        <fullName evidence="2">Uncharacterized protein</fullName>
    </submittedName>
</protein>
<evidence type="ECO:0000313" key="3">
    <source>
        <dbReference type="Proteomes" id="UP000528555"/>
    </source>
</evidence>
<evidence type="ECO:0000313" key="2">
    <source>
        <dbReference type="EMBL" id="NVH58915.1"/>
    </source>
</evidence>
<evidence type="ECO:0000313" key="1">
    <source>
        <dbReference type="EMBL" id="NSK15142.1"/>
    </source>
</evidence>
<proteinExistence type="predicted"/>
<dbReference type="EMBL" id="JAAIUO010000006">
    <property type="protein sequence ID" value="NSK15142.1"/>
    <property type="molecule type" value="Genomic_DNA"/>
</dbReference>
<keyword evidence="3" id="KW-1185">Reference proteome</keyword>
<evidence type="ECO:0000313" key="4">
    <source>
        <dbReference type="Proteomes" id="UP000701680"/>
    </source>
</evidence>
<dbReference type="RefSeq" id="WP_173814931.1">
    <property type="nucleotide sequence ID" value="NZ_JAAITX010000006.1"/>
</dbReference>
<name>A0A850HI81_9FIRM</name>
<comment type="caution">
    <text evidence="2">The sequence shown here is derived from an EMBL/GenBank/DDBJ whole genome shotgun (WGS) entry which is preliminary data.</text>
</comment>
<dbReference type="Proteomes" id="UP000701680">
    <property type="component" value="Unassembled WGS sequence"/>
</dbReference>
<accession>A0A850HI81</accession>
<dbReference type="AlphaFoldDB" id="A0A850HI81"/>
<gene>
    <name evidence="2" type="ORF">G5A66_09715</name>
    <name evidence="1" type="ORF">G5A75_09740</name>
</gene>
<reference evidence="2" key="2">
    <citation type="submission" date="2020-02" db="EMBL/GenBank/DDBJ databases">
        <authorList>
            <person name="Littmann E."/>
            <person name="Sorbara M."/>
        </authorList>
    </citation>
    <scope>NUCLEOTIDE SEQUENCE</scope>
    <source>
        <strain evidence="2">MSK.17.11</strain>
        <strain evidence="1">MSK.17.38</strain>
    </source>
</reference>
<organism evidence="2 3">
    <name type="scientific">Dorea phocaeensis</name>
    <dbReference type="NCBI Taxonomy" id="2040291"/>
    <lineage>
        <taxon>Bacteria</taxon>
        <taxon>Bacillati</taxon>
        <taxon>Bacillota</taxon>
        <taxon>Clostridia</taxon>
        <taxon>Lachnospirales</taxon>
        <taxon>Lachnospiraceae</taxon>
        <taxon>Dorea</taxon>
    </lineage>
</organism>
<reference evidence="3 4" key="1">
    <citation type="journal article" date="2020" name="Cell Host Microbe">
        <title>Functional and Genomic Variation between Human-Derived Isolates of Lachnospiraceae Reveals Inter- and Intra-Species Diversity.</title>
        <authorList>
            <person name="Sorbara M.T."/>
            <person name="Littmann E.R."/>
            <person name="Fontana E."/>
            <person name="Moody T.U."/>
            <person name="Kohout C.E."/>
            <person name="Gjonbalaj M."/>
            <person name="Eaton V."/>
            <person name="Seok R."/>
            <person name="Leiner I.M."/>
            <person name="Pamer E.G."/>
        </authorList>
    </citation>
    <scope>NUCLEOTIDE SEQUENCE [LARGE SCALE GENOMIC DNA]</scope>
    <source>
        <strain evidence="2 3">MSK.17.11</strain>
        <strain evidence="1 4">MSK.17.38</strain>
    </source>
</reference>
<sequence length="363" mass="41493">MIINMETELRDYLYITNLYKCITNYHRQGHQIGRKIGDMLELLTLGVIYKKPDLKKHLITEGKLTGYSSANHNVEFCFFQNPKDEENLFGAIECKCVGVETTKSKSITLKNPGEFFNINLSGKWTSFSTNVACTIKDISTTSVEILLTNSAGDAVPTIYSLSVGQNIKLILDEHNNFICTTPNCEDMLTEVPQIIRICKIIELSKISNNSCIFNLYNCIPGPQTIEKAKQASLVAIDLRKKIDNIWNKTDLPSEQKKMTFIHVICEASHWGNKSKDIISTYIDYNLIVPDAIMIYAFKKFENIYGSEKMLKHIKKSQFKKDFQLQKVISNILDHFDNHIFYDLETGQYVTLTITNNKLCIQPI</sequence>
<dbReference type="Proteomes" id="UP000528555">
    <property type="component" value="Unassembled WGS sequence"/>
</dbReference>